<dbReference type="Pfam" id="PF06853">
    <property type="entry name" value="DUF1249"/>
    <property type="match status" value="1"/>
</dbReference>
<proteinExistence type="predicted"/>
<evidence type="ECO:0008006" key="2">
    <source>
        <dbReference type="Google" id="ProtNLM"/>
    </source>
</evidence>
<reference evidence="1" key="1">
    <citation type="submission" date="2020-02" db="EMBL/GenBank/DDBJ databases">
        <authorList>
            <person name="Meier V. D."/>
        </authorList>
    </citation>
    <scope>NUCLEOTIDE SEQUENCE</scope>
    <source>
        <strain evidence="1">AVDCRST_MAG71</strain>
    </source>
</reference>
<protein>
    <recommendedName>
        <fullName evidence="2">DUF1249 domain-containing protein</fullName>
    </recommendedName>
</protein>
<name>A0A6J4KNW3_9GAMM</name>
<dbReference type="PANTHER" id="PTHR38774">
    <property type="entry name" value="CYTOPLASMIC PROTEIN-RELATED"/>
    <property type="match status" value="1"/>
</dbReference>
<accession>A0A6J4KNW3</accession>
<organism evidence="1">
    <name type="scientific">uncultured Lysobacter sp</name>
    <dbReference type="NCBI Taxonomy" id="271060"/>
    <lineage>
        <taxon>Bacteria</taxon>
        <taxon>Pseudomonadati</taxon>
        <taxon>Pseudomonadota</taxon>
        <taxon>Gammaproteobacteria</taxon>
        <taxon>Lysobacterales</taxon>
        <taxon>Lysobacteraceae</taxon>
        <taxon>Lysobacter</taxon>
        <taxon>environmental samples</taxon>
    </lineage>
</organism>
<dbReference type="EMBL" id="CADCUA010000174">
    <property type="protein sequence ID" value="CAA9309473.1"/>
    <property type="molecule type" value="Genomic_DNA"/>
</dbReference>
<gene>
    <name evidence="1" type="ORF">AVDCRST_MAG71-595</name>
</gene>
<evidence type="ECO:0000313" key="1">
    <source>
        <dbReference type="EMBL" id="CAA9309473.1"/>
    </source>
</evidence>
<dbReference type="AlphaFoldDB" id="A0A6J4KNW3"/>
<dbReference type="PANTHER" id="PTHR38774:SF1">
    <property type="entry name" value="CYTOPLASMIC PROTEIN"/>
    <property type="match status" value="1"/>
</dbReference>
<sequence>MSSITARTALVPRLNRLGWLMALYAENHARLVRLFQPRGLPAGRYISDIGDGLALHVDVIEQHAYTTELRLTYGIADPVTGEPDPSAFLRLYHDTRQLEATHCYVGRRWQDAIGMFPPPARLIGHRLRMNTFLGKWLEYLAERGHGIATLRRVGDLSSASSQTLDEPKSAP</sequence>
<dbReference type="InterPro" id="IPR009659">
    <property type="entry name" value="DUF1249"/>
</dbReference>